<dbReference type="OrthoDB" id="4060227at2759"/>
<keyword evidence="2" id="KW-0805">Transcription regulation</keyword>
<evidence type="ECO:0000256" key="4">
    <source>
        <dbReference type="ARBA" id="ARBA00023163"/>
    </source>
</evidence>
<keyword evidence="5" id="KW-0539">Nucleus</keyword>
<evidence type="ECO:0000256" key="5">
    <source>
        <dbReference type="ARBA" id="ARBA00023242"/>
    </source>
</evidence>
<proteinExistence type="predicted"/>
<dbReference type="SUPFAM" id="SSF57701">
    <property type="entry name" value="Zn2/Cys6 DNA-binding domain"/>
    <property type="match status" value="1"/>
</dbReference>
<dbReference type="Gene3D" id="4.10.240.10">
    <property type="entry name" value="Zn(2)-C6 fungal-type DNA-binding domain"/>
    <property type="match status" value="1"/>
</dbReference>
<evidence type="ECO:0000256" key="2">
    <source>
        <dbReference type="ARBA" id="ARBA00023015"/>
    </source>
</evidence>
<comment type="subcellular location">
    <subcellularLocation>
        <location evidence="1">Nucleus</location>
    </subcellularLocation>
</comment>
<dbReference type="InterPro" id="IPR051089">
    <property type="entry name" value="prtT"/>
</dbReference>
<evidence type="ECO:0000313" key="9">
    <source>
        <dbReference type="Proteomes" id="UP000189911"/>
    </source>
</evidence>
<dbReference type="Proteomes" id="UP000189911">
    <property type="component" value="Chromosome G"/>
</dbReference>
<keyword evidence="9" id="KW-1185">Reference proteome</keyword>
<dbReference type="CDD" id="cd00067">
    <property type="entry name" value="GAL4"/>
    <property type="match status" value="1"/>
</dbReference>
<feature type="region of interest" description="Disordered" evidence="6">
    <location>
        <begin position="646"/>
        <end position="672"/>
    </location>
</feature>
<accession>A0A1G4KJY5</accession>
<gene>
    <name evidence="8" type="ORF">LANO_0G13388G</name>
</gene>
<dbReference type="GO" id="GO:0005634">
    <property type="term" value="C:nucleus"/>
    <property type="evidence" value="ECO:0007669"/>
    <property type="project" value="UniProtKB-SubCell"/>
</dbReference>
<dbReference type="InterPro" id="IPR001138">
    <property type="entry name" value="Zn2Cys6_DnaBD"/>
</dbReference>
<evidence type="ECO:0000256" key="1">
    <source>
        <dbReference type="ARBA" id="ARBA00004123"/>
    </source>
</evidence>
<name>A0A1G4KJY5_9SACH</name>
<evidence type="ECO:0000259" key="7">
    <source>
        <dbReference type="PROSITE" id="PS50048"/>
    </source>
</evidence>
<dbReference type="PROSITE" id="PS50048">
    <property type="entry name" value="ZN2_CY6_FUNGAL_2"/>
    <property type="match status" value="1"/>
</dbReference>
<dbReference type="PANTHER" id="PTHR31845:SF10">
    <property type="entry name" value="ZN(II)2CYS6 TRANSCRIPTION FACTOR (EUROFUNG)"/>
    <property type="match status" value="1"/>
</dbReference>
<keyword evidence="3" id="KW-0238">DNA-binding</keyword>
<reference evidence="9" key="1">
    <citation type="submission" date="2016-03" db="EMBL/GenBank/DDBJ databases">
        <authorList>
            <person name="Devillers Hugo."/>
        </authorList>
    </citation>
    <scope>NUCLEOTIDE SEQUENCE [LARGE SCALE GENOMIC DNA]</scope>
</reference>
<protein>
    <submittedName>
        <fullName evidence="8">LANO_0G13388g1_1</fullName>
    </submittedName>
</protein>
<evidence type="ECO:0000256" key="6">
    <source>
        <dbReference type="SAM" id="MobiDB-lite"/>
    </source>
</evidence>
<dbReference type="PROSITE" id="PS00463">
    <property type="entry name" value="ZN2_CY6_FUNGAL_1"/>
    <property type="match status" value="1"/>
</dbReference>
<feature type="domain" description="Zn(2)-C6 fungal-type" evidence="7">
    <location>
        <begin position="12"/>
        <end position="43"/>
    </location>
</feature>
<dbReference type="InterPro" id="IPR036864">
    <property type="entry name" value="Zn2-C6_fun-type_DNA-bd_sf"/>
</dbReference>
<sequence length="672" mass="76858">MALNESRTRTRPCATCKRSKVKCHYVDSLPCERCAKYNLKCYLSDQALNDLGTTTRRPQPLQQIVPQPNLELLPNQALQRPSNWNECVDSRISTLENALESVLSILQTSQSQQQQQMDLLQQQINGSQRLELPRPSNITTVAEIETQLDGYVPTGPYDCDDVRISEILTKDDAVELFETFIKNFVAQLFGYDVRALDVHQLWQTSPLLLLSICTVSCSHHPKLASKFEVLKRNLDFYASQSLIREVPADQVENVILGLIIGALWLESGQMFISVAIQLARINRLDQPSFDASSHNISSLHRLWYLLYIVDGNQNLTFHKSPSIYKRSETLLQNSRKNVIDKMPNPQVRKVLNENHNSKDKVVNNRQLELLNEVECRKMPISEISLSELRLLGQVEYHMAMESVFTNNQTSTLQYDKSLEASMALLHPSNFGVPWESNLKLDKWMISWTITLQNIDFQSDSWCLKSTLLYYNFARMHINAEALLASAKSTTFDGARKDLVNVWHSSKKSEPVNDDIEKFIDASFEISRSAAHSLIKLATDDDDIRGIIQFLPLHVHIMLYYASLVLLNPADVSVHGNKPGHKTIATRYKAVTKLRKQLLRTTFSDPRFKSKLIESFTQLLHIYKEKCSIIFSGQHDDKERARFQEIFENDSSQTEPQKPRFILAWPGTNPGHP</sequence>
<dbReference type="GO" id="GO:0000981">
    <property type="term" value="F:DNA-binding transcription factor activity, RNA polymerase II-specific"/>
    <property type="evidence" value="ECO:0007669"/>
    <property type="project" value="InterPro"/>
</dbReference>
<evidence type="ECO:0000313" key="8">
    <source>
        <dbReference type="EMBL" id="SCV04877.1"/>
    </source>
</evidence>
<dbReference type="AlphaFoldDB" id="A0A1G4KJY5"/>
<dbReference type="GO" id="GO:0000976">
    <property type="term" value="F:transcription cis-regulatory region binding"/>
    <property type="evidence" value="ECO:0007669"/>
    <property type="project" value="TreeGrafter"/>
</dbReference>
<evidence type="ECO:0000256" key="3">
    <source>
        <dbReference type="ARBA" id="ARBA00023125"/>
    </source>
</evidence>
<dbReference type="CDD" id="cd12148">
    <property type="entry name" value="fungal_TF_MHR"/>
    <property type="match status" value="1"/>
</dbReference>
<dbReference type="SMART" id="SM00066">
    <property type="entry name" value="GAL4"/>
    <property type="match status" value="1"/>
</dbReference>
<organism evidence="8 9">
    <name type="scientific">Lachancea nothofagi CBS 11611</name>
    <dbReference type="NCBI Taxonomy" id="1266666"/>
    <lineage>
        <taxon>Eukaryota</taxon>
        <taxon>Fungi</taxon>
        <taxon>Dikarya</taxon>
        <taxon>Ascomycota</taxon>
        <taxon>Saccharomycotina</taxon>
        <taxon>Saccharomycetes</taxon>
        <taxon>Saccharomycetales</taxon>
        <taxon>Saccharomycetaceae</taxon>
        <taxon>Lachancea</taxon>
    </lineage>
</organism>
<keyword evidence="4" id="KW-0804">Transcription</keyword>
<dbReference type="PANTHER" id="PTHR31845">
    <property type="entry name" value="FINGER DOMAIN PROTEIN, PUTATIVE-RELATED"/>
    <property type="match status" value="1"/>
</dbReference>
<dbReference type="GO" id="GO:0008270">
    <property type="term" value="F:zinc ion binding"/>
    <property type="evidence" value="ECO:0007669"/>
    <property type="project" value="InterPro"/>
</dbReference>
<dbReference type="EMBL" id="LT598453">
    <property type="protein sequence ID" value="SCV04877.1"/>
    <property type="molecule type" value="Genomic_DNA"/>
</dbReference>
<dbReference type="Pfam" id="PF00172">
    <property type="entry name" value="Zn_clus"/>
    <property type="match status" value="1"/>
</dbReference>